<sequence length="575" mass="58237">MSSSFLHSSVPFLLRAAALFLLGLLSAPTARAQTMPTWQQAVPVAQASGGSTVVMATTTDAAGNVYLTGIFYGTVTLGSQTLVSNGQADIFVAKWSSATSSYVWATGGGGSRIDVATGVAVNGNSVYVTGSFIGSISFGGTTLTNSATTIDSDVFVAKLTDAGTTASWTWAQQAGGTLDDYAGAVVVNGPNIYLSGTSRRQATFGGISINNPAANVFVAKMVDAGPTAAFTWVKSSGGSGLERAPALAMSGSSLYVAGVFYDTTIFGTTTLTNASPGNPDLFVAKLTDAGTSASFEWARSAGGPEYDEALALAVNGANVYVSGYFHSSSISFGATTLANANTNPGFFTPDVFVAKLTDAGTTASWTWAQQAGGPNIDEARALAVSGNQVYVTGSFNSASANFGATTLANIAADGTSDIFVARLTDAGSTGSITWAQQAGGTNGDVGRALTVRGTTVYVAGEAGGASRFGSQTLPSPASTYGGFWASFSDLTITSTHRPAPLALAFSPNPASNLVQLPGLPAGTPVQFLDALGRIARATTISAATQVSVRGLAPGLYTLRATDVKGQQFAGKVVVE</sequence>
<accession>A0A8T9Q0X0</accession>
<dbReference type="NCBIfam" id="TIGR04183">
    <property type="entry name" value="Por_Secre_tail"/>
    <property type="match status" value="1"/>
</dbReference>
<gene>
    <name evidence="2" type="ORF">MUN79_22765</name>
</gene>
<feature type="chain" id="PRO_5035866742" evidence="1">
    <location>
        <begin position="33"/>
        <end position="575"/>
    </location>
</feature>
<dbReference type="Proteomes" id="UP000831796">
    <property type="component" value="Chromosome"/>
</dbReference>
<keyword evidence="3" id="KW-1185">Reference proteome</keyword>
<dbReference type="KEGG" id="hcu:MUN79_22765"/>
<dbReference type="AlphaFoldDB" id="A0A8T9Q0X0"/>
<name>A0A8T9Q0X0_9BACT</name>
<dbReference type="RefSeq" id="WP_244674823.1">
    <property type="nucleotide sequence ID" value="NZ_CP095046.1"/>
</dbReference>
<dbReference type="EMBL" id="CP095046">
    <property type="protein sequence ID" value="UOQ71416.1"/>
    <property type="molecule type" value="Genomic_DNA"/>
</dbReference>
<keyword evidence="1" id="KW-0732">Signal</keyword>
<feature type="signal peptide" evidence="1">
    <location>
        <begin position="1"/>
        <end position="32"/>
    </location>
</feature>
<proteinExistence type="predicted"/>
<dbReference type="InterPro" id="IPR026444">
    <property type="entry name" value="Secre_tail"/>
</dbReference>
<evidence type="ECO:0000313" key="3">
    <source>
        <dbReference type="Proteomes" id="UP000831796"/>
    </source>
</evidence>
<protein>
    <submittedName>
        <fullName evidence="2">T9SS type A sorting domain-containing protein</fullName>
    </submittedName>
</protein>
<organism evidence="2 3">
    <name type="scientific">Hymenobacter cellulosilyticus</name>
    <dbReference type="NCBI Taxonomy" id="2932248"/>
    <lineage>
        <taxon>Bacteria</taxon>
        <taxon>Pseudomonadati</taxon>
        <taxon>Bacteroidota</taxon>
        <taxon>Cytophagia</taxon>
        <taxon>Cytophagales</taxon>
        <taxon>Hymenobacteraceae</taxon>
        <taxon>Hymenobacter</taxon>
    </lineage>
</organism>
<evidence type="ECO:0000256" key="1">
    <source>
        <dbReference type="SAM" id="SignalP"/>
    </source>
</evidence>
<reference evidence="2" key="1">
    <citation type="submission" date="2022-04" db="EMBL/GenBank/DDBJ databases">
        <title>Hymenobacter sp. isolated from the air.</title>
        <authorList>
            <person name="Won M."/>
            <person name="Lee C.-M."/>
            <person name="Woen H.-Y."/>
            <person name="Kwon S.-W."/>
        </authorList>
    </citation>
    <scope>NUCLEOTIDE SEQUENCE</scope>
    <source>
        <strain evidence="2">5116S-3</strain>
    </source>
</reference>
<evidence type="ECO:0000313" key="2">
    <source>
        <dbReference type="EMBL" id="UOQ71416.1"/>
    </source>
</evidence>